<name>A0AAP2DL80_9BACT</name>
<sequence>MKLEFSEVLPGFKILLRKEGLSVSENIIYRNFNILLSIAFLDVLVFLFLLKDLEPSWPFKLCVAELVIFVVLMILHARGYMVFARYAVFLVTLCVQSMASIIHGKSEGFDYLFFAIGLLPMLFFQRAAHYASLFFISMATMLSVHYVYSITDPILSLGPYILYWNMFFTGTIIFLMMYIFKSGYERTQKKLLDQNNMISQQKEEIEVINNNLEQIIVDRTAKIKDHEQRITKFTFINEHRVRSPLARIMGLLNLIDLESNKAKTLEDYLPILKSNAEELNNMLKEVSDTLNEINIEKKK</sequence>
<evidence type="ECO:0000256" key="4">
    <source>
        <dbReference type="SAM" id="Phobius"/>
    </source>
</evidence>
<dbReference type="EMBL" id="JAHESF010000010">
    <property type="protein sequence ID" value="MBT1697579.1"/>
    <property type="molecule type" value="Genomic_DNA"/>
</dbReference>
<dbReference type="GO" id="GO:0000155">
    <property type="term" value="F:phosphorelay sensor kinase activity"/>
    <property type="evidence" value="ECO:0007669"/>
    <property type="project" value="InterPro"/>
</dbReference>
<feature type="transmembrane region" description="Helical" evidence="4">
    <location>
        <begin position="131"/>
        <end position="148"/>
    </location>
</feature>
<dbReference type="AlphaFoldDB" id="A0AAP2DL80"/>
<proteinExistence type="predicted"/>
<feature type="coiled-coil region" evidence="3">
    <location>
        <begin position="269"/>
        <end position="296"/>
    </location>
</feature>
<reference evidence="5 6" key="1">
    <citation type="submission" date="2021-05" db="EMBL/GenBank/DDBJ databases">
        <title>A Polyphasic approach of four new species of the genus Ohtaekwangia: Ohtaekwangia histidinii sp. nov., Ohtaekwangia cretensis sp. nov., Ohtaekwangia indiensis sp. nov., Ohtaekwangia reichenbachii sp. nov. from diverse environment.</title>
        <authorList>
            <person name="Octaviana S."/>
        </authorList>
    </citation>
    <scope>NUCLEOTIDE SEQUENCE [LARGE SCALE GENOMIC DNA]</scope>
    <source>
        <strain evidence="5 6">PWU4</strain>
    </source>
</reference>
<dbReference type="InterPro" id="IPR036097">
    <property type="entry name" value="HisK_dim/P_sf"/>
</dbReference>
<dbReference type="SUPFAM" id="SSF47384">
    <property type="entry name" value="Homodimeric domain of signal transducing histidine kinase"/>
    <property type="match status" value="1"/>
</dbReference>
<evidence type="ECO:0000256" key="2">
    <source>
        <dbReference type="ARBA" id="ARBA00012438"/>
    </source>
</evidence>
<dbReference type="CDD" id="cd00082">
    <property type="entry name" value="HisKA"/>
    <property type="match status" value="1"/>
</dbReference>
<dbReference type="Gene3D" id="1.10.287.130">
    <property type="match status" value="1"/>
</dbReference>
<feature type="coiled-coil region" evidence="3">
    <location>
        <begin position="184"/>
        <end position="229"/>
    </location>
</feature>
<keyword evidence="4" id="KW-0812">Transmembrane</keyword>
<feature type="transmembrane region" description="Helical" evidence="4">
    <location>
        <begin position="108"/>
        <end position="124"/>
    </location>
</feature>
<dbReference type="InterPro" id="IPR003661">
    <property type="entry name" value="HisK_dim/P_dom"/>
</dbReference>
<gene>
    <name evidence="5" type="ORF">KK083_11875</name>
</gene>
<feature type="transmembrane region" description="Helical" evidence="4">
    <location>
        <begin position="82"/>
        <end position="102"/>
    </location>
</feature>
<accession>A0AAP2DL80</accession>
<evidence type="ECO:0000256" key="3">
    <source>
        <dbReference type="SAM" id="Coils"/>
    </source>
</evidence>
<keyword evidence="4" id="KW-1133">Transmembrane helix</keyword>
<comment type="caution">
    <text evidence="5">The sequence shown here is derived from an EMBL/GenBank/DDBJ whole genome shotgun (WGS) entry which is preliminary data.</text>
</comment>
<evidence type="ECO:0000313" key="6">
    <source>
        <dbReference type="Proteomes" id="UP001319200"/>
    </source>
</evidence>
<dbReference type="RefSeq" id="WP_254163451.1">
    <property type="nucleotide sequence ID" value="NZ_JAHESF010000010.1"/>
</dbReference>
<feature type="transmembrane region" description="Helical" evidence="4">
    <location>
        <begin position="56"/>
        <end position="75"/>
    </location>
</feature>
<evidence type="ECO:0000313" key="5">
    <source>
        <dbReference type="EMBL" id="MBT1697579.1"/>
    </source>
</evidence>
<dbReference type="EC" id="2.7.13.3" evidence="2"/>
<keyword evidence="3" id="KW-0175">Coiled coil</keyword>
<dbReference type="Proteomes" id="UP001319200">
    <property type="component" value="Unassembled WGS sequence"/>
</dbReference>
<organism evidence="5 6">
    <name type="scientific">Chryseosolibacter histidini</name>
    <dbReference type="NCBI Taxonomy" id="2782349"/>
    <lineage>
        <taxon>Bacteria</taxon>
        <taxon>Pseudomonadati</taxon>
        <taxon>Bacteroidota</taxon>
        <taxon>Cytophagia</taxon>
        <taxon>Cytophagales</taxon>
        <taxon>Chryseotaleaceae</taxon>
        <taxon>Chryseosolibacter</taxon>
    </lineage>
</organism>
<evidence type="ECO:0000256" key="1">
    <source>
        <dbReference type="ARBA" id="ARBA00000085"/>
    </source>
</evidence>
<feature type="transmembrane region" description="Helical" evidence="4">
    <location>
        <begin position="27"/>
        <end position="50"/>
    </location>
</feature>
<keyword evidence="6" id="KW-1185">Reference proteome</keyword>
<keyword evidence="4" id="KW-0472">Membrane</keyword>
<protein>
    <recommendedName>
        <fullName evidence="2">histidine kinase</fullName>
        <ecNumber evidence="2">2.7.13.3</ecNumber>
    </recommendedName>
</protein>
<feature type="transmembrane region" description="Helical" evidence="4">
    <location>
        <begin position="160"/>
        <end position="180"/>
    </location>
</feature>
<comment type="catalytic activity">
    <reaction evidence="1">
        <text>ATP + protein L-histidine = ADP + protein N-phospho-L-histidine.</text>
        <dbReference type="EC" id="2.7.13.3"/>
    </reaction>
</comment>